<dbReference type="InParanoid" id="A0A3P7FCK9"/>
<dbReference type="AlphaFoldDB" id="A0A3P7FCK9"/>
<dbReference type="EMBL" id="UYWW01000384">
    <property type="protein sequence ID" value="VDM08322.1"/>
    <property type="molecule type" value="Genomic_DNA"/>
</dbReference>
<gene>
    <name evidence="1" type="ORF">WBA_LOCUS1708</name>
</gene>
<proteinExistence type="predicted"/>
<dbReference type="Proteomes" id="UP000270924">
    <property type="component" value="Unassembled WGS sequence"/>
</dbReference>
<keyword evidence="2" id="KW-1185">Reference proteome</keyword>
<sequence length="89" mass="10632">MFHRLVVIGRHFKLKLWVGMPPCRKKNIQRECTARETSRVVERAGTIRMEFFTYTLHKLLLEVSKKSDKCNSRIVIDDNEWNARNLHCM</sequence>
<accession>A0A3P7FCK9</accession>
<organism evidence="1 2">
    <name type="scientific">Wuchereria bancrofti</name>
    <dbReference type="NCBI Taxonomy" id="6293"/>
    <lineage>
        <taxon>Eukaryota</taxon>
        <taxon>Metazoa</taxon>
        <taxon>Ecdysozoa</taxon>
        <taxon>Nematoda</taxon>
        <taxon>Chromadorea</taxon>
        <taxon>Rhabditida</taxon>
        <taxon>Spirurina</taxon>
        <taxon>Spiruromorpha</taxon>
        <taxon>Filarioidea</taxon>
        <taxon>Onchocercidae</taxon>
        <taxon>Wuchereria</taxon>
    </lineage>
</organism>
<reference evidence="1 2" key="1">
    <citation type="submission" date="2018-11" db="EMBL/GenBank/DDBJ databases">
        <authorList>
            <consortium name="Pathogen Informatics"/>
        </authorList>
    </citation>
    <scope>NUCLEOTIDE SEQUENCE [LARGE SCALE GENOMIC DNA]</scope>
</reference>
<protein>
    <submittedName>
        <fullName evidence="1">Uncharacterized protein</fullName>
    </submittedName>
</protein>
<evidence type="ECO:0000313" key="1">
    <source>
        <dbReference type="EMBL" id="VDM08322.1"/>
    </source>
</evidence>
<name>A0A3P7FCK9_WUCBA</name>
<evidence type="ECO:0000313" key="2">
    <source>
        <dbReference type="Proteomes" id="UP000270924"/>
    </source>
</evidence>